<comment type="caution">
    <text evidence="1">The sequence shown here is derived from an EMBL/GenBank/DDBJ whole genome shotgun (WGS) entry which is preliminary data.</text>
</comment>
<accession>A0A8H4VI35</accession>
<keyword evidence="2" id="KW-1185">Reference proteome</keyword>
<evidence type="ECO:0000313" key="1">
    <source>
        <dbReference type="EMBL" id="KAF4610138.1"/>
    </source>
</evidence>
<sequence>MVLYFSRILRLSHLRLTSTTQTMCPWEFNCIPGGRLLSPFIIQLATPLLSFSVGSVINGGHPKGLIALIMAALERAVKHISMPSVGLDDFSKEHWGEKVRVYYHSLSNIPESRWQELRYLCSSKRVQEEEEAHAADLSIMDAARPFVFDFSSPKK</sequence>
<dbReference type="AlphaFoldDB" id="A0A8H4VI35"/>
<gene>
    <name evidence="1" type="ORF">D9613_010218</name>
</gene>
<organism evidence="1 2">
    <name type="scientific">Agrocybe pediades</name>
    <dbReference type="NCBI Taxonomy" id="84607"/>
    <lineage>
        <taxon>Eukaryota</taxon>
        <taxon>Fungi</taxon>
        <taxon>Dikarya</taxon>
        <taxon>Basidiomycota</taxon>
        <taxon>Agaricomycotina</taxon>
        <taxon>Agaricomycetes</taxon>
        <taxon>Agaricomycetidae</taxon>
        <taxon>Agaricales</taxon>
        <taxon>Agaricineae</taxon>
        <taxon>Strophariaceae</taxon>
        <taxon>Agrocybe</taxon>
    </lineage>
</organism>
<dbReference type="EMBL" id="JAACJL010000059">
    <property type="protein sequence ID" value="KAF4610138.1"/>
    <property type="molecule type" value="Genomic_DNA"/>
</dbReference>
<reference evidence="1 2" key="1">
    <citation type="submission" date="2019-12" db="EMBL/GenBank/DDBJ databases">
        <authorList>
            <person name="Floudas D."/>
            <person name="Bentzer J."/>
            <person name="Ahren D."/>
            <person name="Johansson T."/>
            <person name="Persson P."/>
            <person name="Tunlid A."/>
        </authorList>
    </citation>
    <scope>NUCLEOTIDE SEQUENCE [LARGE SCALE GENOMIC DNA]</scope>
    <source>
        <strain evidence="1 2">CBS 102.39</strain>
    </source>
</reference>
<proteinExistence type="predicted"/>
<protein>
    <submittedName>
        <fullName evidence="1">Uncharacterized protein</fullName>
    </submittedName>
</protein>
<name>A0A8H4VI35_9AGAR</name>
<dbReference type="Proteomes" id="UP000521872">
    <property type="component" value="Unassembled WGS sequence"/>
</dbReference>
<evidence type="ECO:0000313" key="2">
    <source>
        <dbReference type="Proteomes" id="UP000521872"/>
    </source>
</evidence>